<feature type="domain" description="Carboxylesterase type B" evidence="4">
    <location>
        <begin position="42"/>
        <end position="569"/>
    </location>
</feature>
<reference evidence="5" key="1">
    <citation type="submission" date="2022-12" db="EMBL/GenBank/DDBJ databases">
        <authorList>
            <person name="Petersen C."/>
        </authorList>
    </citation>
    <scope>NUCLEOTIDE SEQUENCE</scope>
    <source>
        <strain evidence="5">IBT 35673</strain>
    </source>
</reference>
<proteinExistence type="inferred from homology"/>
<keyword evidence="3" id="KW-0732">Signal</keyword>
<dbReference type="PROSITE" id="PS00122">
    <property type="entry name" value="CARBOXYLESTERASE_B_1"/>
    <property type="match status" value="1"/>
</dbReference>
<sequence>MDVLLSFIALLAVCTAIVLPNDDLPVVDLGYELYRAISFNKEYGLYNFSNIRYAAPPLDDLRWKLPVAPEKNRTQVQTGDVGRVCPGALPVWALLQSQWLSSYWNHTTFELSTNISSYPYKPLPADGRTTEDCLFLDVIVPKAIFDQNNNKGSEYDQLAPVLVWIHGGGQVSEEKAEHDASGLIQRSMIDEDGIVFVEINYRVSQSMSYMSETKLIIMKLGVFGFLAGNIEKDGIANLGLHDQRFALEWVADNIHLFGGDPNQVTVMGESAGAGSIAHHITAYGGDKGPAPFQQAIVQSTGWVPHITEAQQKATRKQFLALLDVETIDEARKLPSEKLIAANTFQVYYTTPWGSFAYGEVVDGSYVPDTPAKLLLEGRFDHDVKVMVARVEDEGLLFTGPDSNDTKILENAVRDFVQVSDETAKYITDVLYPPIYDGSYGYTDPVQRWALFVGDWSLNCNGDYLRRAYDNETYSYQFNIPPALHAEDIPYTFYYNGSTLGSIFFNRPVANVTVALAIQDWITSFTLYGEPKSKLTPDFPEQGSDALLMDVRLDSFGLIHDRIDGPRCQFWQTIQYVQ</sequence>
<evidence type="ECO:0000256" key="3">
    <source>
        <dbReference type="RuleBase" id="RU361235"/>
    </source>
</evidence>
<comment type="caution">
    <text evidence="5">The sequence shown here is derived from an EMBL/GenBank/DDBJ whole genome shotgun (WGS) entry which is preliminary data.</text>
</comment>
<dbReference type="Pfam" id="PF00135">
    <property type="entry name" value="COesterase"/>
    <property type="match status" value="1"/>
</dbReference>
<dbReference type="InterPro" id="IPR050309">
    <property type="entry name" value="Type-B_Carboxylest/Lipase"/>
</dbReference>
<dbReference type="GO" id="GO:0016787">
    <property type="term" value="F:hydrolase activity"/>
    <property type="evidence" value="ECO:0007669"/>
    <property type="project" value="UniProtKB-KW"/>
</dbReference>
<evidence type="ECO:0000259" key="4">
    <source>
        <dbReference type="Pfam" id="PF00135"/>
    </source>
</evidence>
<evidence type="ECO:0000313" key="6">
    <source>
        <dbReference type="Proteomes" id="UP001147695"/>
    </source>
</evidence>
<dbReference type="GO" id="GO:0017000">
    <property type="term" value="P:antibiotic biosynthetic process"/>
    <property type="evidence" value="ECO:0007669"/>
    <property type="project" value="UniProtKB-ARBA"/>
</dbReference>
<organism evidence="5 6">
    <name type="scientific">Penicillium brevicompactum</name>
    <dbReference type="NCBI Taxonomy" id="5074"/>
    <lineage>
        <taxon>Eukaryota</taxon>
        <taxon>Fungi</taxon>
        <taxon>Dikarya</taxon>
        <taxon>Ascomycota</taxon>
        <taxon>Pezizomycotina</taxon>
        <taxon>Eurotiomycetes</taxon>
        <taxon>Eurotiomycetidae</taxon>
        <taxon>Eurotiales</taxon>
        <taxon>Aspergillaceae</taxon>
        <taxon>Penicillium</taxon>
    </lineage>
</organism>
<comment type="similarity">
    <text evidence="1 3">Belongs to the type-B carboxylesterase/lipase family.</text>
</comment>
<protein>
    <recommendedName>
        <fullName evidence="3">Carboxylic ester hydrolase</fullName>
        <ecNumber evidence="3">3.1.1.-</ecNumber>
    </recommendedName>
</protein>
<dbReference type="InterPro" id="IPR019826">
    <property type="entry name" value="Carboxylesterase_B_AS"/>
</dbReference>
<evidence type="ECO:0000256" key="2">
    <source>
        <dbReference type="ARBA" id="ARBA00022801"/>
    </source>
</evidence>
<keyword evidence="2 3" id="KW-0378">Hydrolase</keyword>
<dbReference type="InterPro" id="IPR029058">
    <property type="entry name" value="AB_hydrolase_fold"/>
</dbReference>
<dbReference type="SUPFAM" id="SSF53474">
    <property type="entry name" value="alpha/beta-Hydrolases"/>
    <property type="match status" value="1"/>
</dbReference>
<accession>A0A9W9QUF4</accession>
<reference evidence="5" key="2">
    <citation type="journal article" date="2023" name="IMA Fungus">
        <title>Comparative genomic study of the Penicillium genus elucidates a diverse pangenome and 15 lateral gene transfer events.</title>
        <authorList>
            <person name="Petersen C."/>
            <person name="Sorensen T."/>
            <person name="Nielsen M.R."/>
            <person name="Sondergaard T.E."/>
            <person name="Sorensen J.L."/>
            <person name="Fitzpatrick D.A."/>
            <person name="Frisvad J.C."/>
            <person name="Nielsen K.L."/>
        </authorList>
    </citation>
    <scope>NUCLEOTIDE SEQUENCE</scope>
    <source>
        <strain evidence="5">IBT 35673</strain>
    </source>
</reference>
<dbReference type="EMBL" id="JAPZBQ010000002">
    <property type="protein sequence ID" value="KAJ5345891.1"/>
    <property type="molecule type" value="Genomic_DNA"/>
</dbReference>
<dbReference type="InterPro" id="IPR002018">
    <property type="entry name" value="CarbesteraseB"/>
</dbReference>
<gene>
    <name evidence="5" type="ORF">N7452_003895</name>
</gene>
<dbReference type="Proteomes" id="UP001147695">
    <property type="component" value="Unassembled WGS sequence"/>
</dbReference>
<dbReference type="Gene3D" id="3.40.50.1820">
    <property type="entry name" value="alpha/beta hydrolase"/>
    <property type="match status" value="1"/>
</dbReference>
<dbReference type="InterPro" id="IPR019819">
    <property type="entry name" value="Carboxylesterase_B_CS"/>
</dbReference>
<feature type="chain" id="PRO_5041011853" description="Carboxylic ester hydrolase" evidence="3">
    <location>
        <begin position="17"/>
        <end position="577"/>
    </location>
</feature>
<evidence type="ECO:0000313" key="5">
    <source>
        <dbReference type="EMBL" id="KAJ5345891.1"/>
    </source>
</evidence>
<dbReference type="GO" id="GO:0072330">
    <property type="term" value="P:monocarboxylic acid biosynthetic process"/>
    <property type="evidence" value="ECO:0007669"/>
    <property type="project" value="UniProtKB-ARBA"/>
</dbReference>
<evidence type="ECO:0000256" key="1">
    <source>
        <dbReference type="ARBA" id="ARBA00005964"/>
    </source>
</evidence>
<dbReference type="PROSITE" id="PS00941">
    <property type="entry name" value="CARBOXYLESTERASE_B_2"/>
    <property type="match status" value="1"/>
</dbReference>
<dbReference type="EC" id="3.1.1.-" evidence="3"/>
<dbReference type="PANTHER" id="PTHR11559">
    <property type="entry name" value="CARBOXYLESTERASE"/>
    <property type="match status" value="1"/>
</dbReference>
<name>A0A9W9QUF4_PENBR</name>
<dbReference type="AlphaFoldDB" id="A0A9W9QUF4"/>
<feature type="signal peptide" evidence="3">
    <location>
        <begin position="1"/>
        <end position="16"/>
    </location>
</feature>